<accession>A0A9J5WX22</accession>
<name>A0A9J5WX22_SOLCO</name>
<protein>
    <submittedName>
        <fullName evidence="1">Uncharacterized protein</fullName>
    </submittedName>
</protein>
<keyword evidence="2" id="KW-1185">Reference proteome</keyword>
<evidence type="ECO:0000313" key="1">
    <source>
        <dbReference type="EMBL" id="KAG5579494.1"/>
    </source>
</evidence>
<dbReference type="AlphaFoldDB" id="A0A9J5WX22"/>
<reference evidence="1 2" key="1">
    <citation type="submission" date="2020-09" db="EMBL/GenBank/DDBJ databases">
        <title>De no assembly of potato wild relative species, Solanum commersonii.</title>
        <authorList>
            <person name="Cho K."/>
        </authorList>
    </citation>
    <scope>NUCLEOTIDE SEQUENCE [LARGE SCALE GENOMIC DNA]</scope>
    <source>
        <strain evidence="1">LZ3.2</strain>
        <tissue evidence="1">Leaf</tissue>
    </source>
</reference>
<dbReference type="Proteomes" id="UP000824120">
    <property type="component" value="Chromosome 10"/>
</dbReference>
<dbReference type="EMBL" id="JACXVP010000010">
    <property type="protein sequence ID" value="KAG5579494.1"/>
    <property type="molecule type" value="Genomic_DNA"/>
</dbReference>
<gene>
    <name evidence="1" type="ORF">H5410_050121</name>
</gene>
<proteinExistence type="predicted"/>
<comment type="caution">
    <text evidence="1">The sequence shown here is derived from an EMBL/GenBank/DDBJ whole genome shotgun (WGS) entry which is preliminary data.</text>
</comment>
<evidence type="ECO:0000313" key="2">
    <source>
        <dbReference type="Proteomes" id="UP000824120"/>
    </source>
</evidence>
<organism evidence="1 2">
    <name type="scientific">Solanum commersonii</name>
    <name type="common">Commerson's wild potato</name>
    <name type="synonym">Commerson's nightshade</name>
    <dbReference type="NCBI Taxonomy" id="4109"/>
    <lineage>
        <taxon>Eukaryota</taxon>
        <taxon>Viridiplantae</taxon>
        <taxon>Streptophyta</taxon>
        <taxon>Embryophyta</taxon>
        <taxon>Tracheophyta</taxon>
        <taxon>Spermatophyta</taxon>
        <taxon>Magnoliopsida</taxon>
        <taxon>eudicotyledons</taxon>
        <taxon>Gunneridae</taxon>
        <taxon>Pentapetalae</taxon>
        <taxon>asterids</taxon>
        <taxon>lamiids</taxon>
        <taxon>Solanales</taxon>
        <taxon>Solanaceae</taxon>
        <taxon>Solanoideae</taxon>
        <taxon>Solaneae</taxon>
        <taxon>Solanum</taxon>
    </lineage>
</organism>
<sequence>MGGSSINGIISESYQGEMLYLVGSEEGLPHSESATKERKGLAYEKGMHRCLNKERAALVIKIPRIPFFPYGPPNNSWNNFPSTLVCAATALHIPTF</sequence>